<feature type="compositionally biased region" description="Basic and acidic residues" evidence="5">
    <location>
        <begin position="77"/>
        <end position="86"/>
    </location>
</feature>
<feature type="domain" description="Amino acid transporter transmembrane" evidence="7">
    <location>
        <begin position="516"/>
        <end position="868"/>
    </location>
</feature>
<dbReference type="GO" id="GO:0015179">
    <property type="term" value="F:L-amino acid transmembrane transporter activity"/>
    <property type="evidence" value="ECO:0007669"/>
    <property type="project" value="TreeGrafter"/>
</dbReference>
<comment type="caution">
    <text evidence="8">The sequence shown here is derived from an EMBL/GenBank/DDBJ whole genome shotgun (WGS) entry which is preliminary data.</text>
</comment>
<accession>A0A812ZZR0</accession>
<evidence type="ECO:0000256" key="5">
    <source>
        <dbReference type="SAM" id="MobiDB-lite"/>
    </source>
</evidence>
<dbReference type="Proteomes" id="UP000601435">
    <property type="component" value="Unassembled WGS sequence"/>
</dbReference>
<keyword evidence="2 6" id="KW-0812">Transmembrane</keyword>
<evidence type="ECO:0000256" key="6">
    <source>
        <dbReference type="SAM" id="Phobius"/>
    </source>
</evidence>
<dbReference type="OrthoDB" id="1684102at2759"/>
<reference evidence="8" key="1">
    <citation type="submission" date="2021-02" db="EMBL/GenBank/DDBJ databases">
        <authorList>
            <person name="Dougan E. K."/>
            <person name="Rhodes N."/>
            <person name="Thang M."/>
            <person name="Chan C."/>
        </authorList>
    </citation>
    <scope>NUCLEOTIDE SEQUENCE</scope>
</reference>
<feature type="transmembrane region" description="Helical" evidence="6">
    <location>
        <begin position="692"/>
        <end position="712"/>
    </location>
</feature>
<dbReference type="AlphaFoldDB" id="A0A812ZZR0"/>
<name>A0A812ZZR0_9DINO</name>
<evidence type="ECO:0000256" key="2">
    <source>
        <dbReference type="ARBA" id="ARBA00022692"/>
    </source>
</evidence>
<feature type="transmembrane region" description="Helical" evidence="6">
    <location>
        <begin position="838"/>
        <end position="861"/>
    </location>
</feature>
<dbReference type="PANTHER" id="PTHR22950">
    <property type="entry name" value="AMINO ACID TRANSPORTER"/>
    <property type="match status" value="1"/>
</dbReference>
<dbReference type="GO" id="GO:0016020">
    <property type="term" value="C:membrane"/>
    <property type="evidence" value="ECO:0007669"/>
    <property type="project" value="UniProtKB-SubCell"/>
</dbReference>
<dbReference type="InterPro" id="IPR013057">
    <property type="entry name" value="AA_transpt_TM"/>
</dbReference>
<proteinExistence type="predicted"/>
<evidence type="ECO:0000256" key="4">
    <source>
        <dbReference type="ARBA" id="ARBA00023136"/>
    </source>
</evidence>
<keyword evidence="9" id="KW-1185">Reference proteome</keyword>
<sequence length="902" mass="97282">MLLFADAVLHSFGFVWRNPNAESVGDRLQQGGAACLYPICRDAHREMVLEPALGHLHSALPSDGDRRGSVPAEDEDHSTAADESRNLRTPGQIGLKGVHGLDTGEKEIQSAKTDAKGALVASETKSQDEVVRDFKKSLSRNGSLRQGQAFSQNDDLQVRCQRSPSLPELPVEPLFPELGRASDIAQPGGFRREHVLRRAPNAAAERPLLESMLDPRLQHYFAKNLEMQAETSSASTVSVGASNLSTVLVILKSTVGFVGASLSFVASFSGSSRLQRLAARAGPPTVTDVQVEAEATGALKDAKERLMDLLEDSSLEEEVLRPEGKPMRGRVDEAIIRLERLNTNEEPVYSVDLDGTWVVKYTGSYAPGLLSSPTRELALFLYGGGFSLGNALSSFAQGFWGQTAGVKLGSKTVQITGGRDVEASAEVEVAGRKETLNYKAELMPLSSARMSEEVVSVKLPEPIGSQELPLELRRSILVTYLDDEVMIVRDESGVPDVLVKKFSAPAPPTMEAEEIVANATATNVSSGTLIIIPGAFSRTGILLAPLELIFIGGVEIYCMVLLVRCVRALGGGTYGDIARRAIGPIGSWAVDLSILLSQTGFVCSEILYVALNCHGALKALKLSSPMWSEANIILLQLIVVIPMSWIRQLKYFQVSNLIANTTVLLALAILLTYAIVGLAGDEVGHGIQLAGPNWMVFAGTVVFSFECINFVIPMYDAHEQKETFAPILVATLLGVCVLFVVFGAVNYLRYGEETRDVITLNLPKGTRVGHVLPFAFALASLFNVPLFLFPAATFLETLLFGAVSTPGPQTLLKINSMRTLLICTCAVISLFGKDRIDAFISLIGSFCCVPLAFIFPIICYIKICKPGKVESALGGAVLLLGSVLFVYTSWSAVKQLTQHTHD</sequence>
<feature type="transmembrane region" description="Helical" evidence="6">
    <location>
        <begin position="873"/>
        <end position="893"/>
    </location>
</feature>
<evidence type="ECO:0000313" key="8">
    <source>
        <dbReference type="EMBL" id="CAE7845329.1"/>
    </source>
</evidence>
<dbReference type="PANTHER" id="PTHR22950:SF666">
    <property type="entry name" value="VACUOLAR AMINO ACID TRANSPORTER 4"/>
    <property type="match status" value="1"/>
</dbReference>
<evidence type="ECO:0000313" key="9">
    <source>
        <dbReference type="Proteomes" id="UP000601435"/>
    </source>
</evidence>
<evidence type="ECO:0000256" key="3">
    <source>
        <dbReference type="ARBA" id="ARBA00022989"/>
    </source>
</evidence>
<protein>
    <submittedName>
        <fullName evidence="8">Avt3 protein</fullName>
    </submittedName>
</protein>
<feature type="region of interest" description="Disordered" evidence="5">
    <location>
        <begin position="59"/>
        <end position="91"/>
    </location>
</feature>
<gene>
    <name evidence="8" type="primary">avt3</name>
    <name evidence="8" type="ORF">SNEC2469_LOCUS25960</name>
</gene>
<feature type="transmembrane region" description="Helical" evidence="6">
    <location>
        <begin position="548"/>
        <end position="567"/>
    </location>
</feature>
<organism evidence="8 9">
    <name type="scientific">Symbiodinium necroappetens</name>
    <dbReference type="NCBI Taxonomy" id="1628268"/>
    <lineage>
        <taxon>Eukaryota</taxon>
        <taxon>Sar</taxon>
        <taxon>Alveolata</taxon>
        <taxon>Dinophyceae</taxon>
        <taxon>Suessiales</taxon>
        <taxon>Symbiodiniaceae</taxon>
        <taxon>Symbiodinium</taxon>
    </lineage>
</organism>
<evidence type="ECO:0000259" key="7">
    <source>
        <dbReference type="Pfam" id="PF01490"/>
    </source>
</evidence>
<feature type="transmembrane region" description="Helical" evidence="6">
    <location>
        <begin position="658"/>
        <end position="680"/>
    </location>
</feature>
<dbReference type="EMBL" id="CAJNJA010052008">
    <property type="protein sequence ID" value="CAE7845329.1"/>
    <property type="molecule type" value="Genomic_DNA"/>
</dbReference>
<feature type="transmembrane region" description="Helical" evidence="6">
    <location>
        <begin position="815"/>
        <end position="832"/>
    </location>
</feature>
<dbReference type="Pfam" id="PF01490">
    <property type="entry name" value="Aa_trans"/>
    <property type="match status" value="1"/>
</dbReference>
<keyword evidence="3 6" id="KW-1133">Transmembrane helix</keyword>
<keyword evidence="4 6" id="KW-0472">Membrane</keyword>
<comment type="subcellular location">
    <subcellularLocation>
        <location evidence="1">Membrane</location>
        <topology evidence="1">Multi-pass membrane protein</topology>
    </subcellularLocation>
</comment>
<feature type="transmembrane region" description="Helical" evidence="6">
    <location>
        <begin position="770"/>
        <end position="803"/>
    </location>
</feature>
<evidence type="ECO:0000256" key="1">
    <source>
        <dbReference type="ARBA" id="ARBA00004141"/>
    </source>
</evidence>
<feature type="transmembrane region" description="Helical" evidence="6">
    <location>
        <begin position="724"/>
        <end position="750"/>
    </location>
</feature>
<feature type="transmembrane region" description="Helical" evidence="6">
    <location>
        <begin position="630"/>
        <end position="646"/>
    </location>
</feature>